<sequence length="284" mass="32355">MSKVVNREKHRQGIGLELVETCFKNNATVVALIRDGKKGRQLFEDIRQKYPKSTGEIDSYYMDLSKMNTVMDAALYVIQNYRKVDVLINNGAIGTLTSHQLTTTGNELVMQTNYFGPLFLTLQLLPLIRSTKGRIISMSSFVYEYWRFDKNFHRNTSEYSSVQAYANSKLAIVGMTIKLAELIDSDECTIVCASPGIVDTPISKYFTNAAFGPLWSDKLYPLTSYVTRRLFKSPHTASSQIMSLATIKNPNKFHGQYVSQHMITRVAKGRELFYEIWNDSFKVC</sequence>
<proteinExistence type="predicted"/>
<dbReference type="WBParaSite" id="RSKR_0000744200.1">
    <property type="protein sequence ID" value="RSKR_0000744200.1"/>
    <property type="gene ID" value="RSKR_0000744200"/>
</dbReference>
<name>A0AC35U4B5_9BILA</name>
<evidence type="ECO:0000313" key="2">
    <source>
        <dbReference type="WBParaSite" id="RSKR_0000744200.1"/>
    </source>
</evidence>
<dbReference type="Proteomes" id="UP000095286">
    <property type="component" value="Unplaced"/>
</dbReference>
<organism evidence="1 2">
    <name type="scientific">Rhabditophanes sp. KR3021</name>
    <dbReference type="NCBI Taxonomy" id="114890"/>
    <lineage>
        <taxon>Eukaryota</taxon>
        <taxon>Metazoa</taxon>
        <taxon>Ecdysozoa</taxon>
        <taxon>Nematoda</taxon>
        <taxon>Chromadorea</taxon>
        <taxon>Rhabditida</taxon>
        <taxon>Tylenchina</taxon>
        <taxon>Panagrolaimomorpha</taxon>
        <taxon>Strongyloidoidea</taxon>
        <taxon>Alloionematidae</taxon>
        <taxon>Rhabditophanes</taxon>
    </lineage>
</organism>
<protein>
    <submittedName>
        <fullName evidence="2">SDR family NAD(P)-dependent oxidoreductase</fullName>
    </submittedName>
</protein>
<accession>A0AC35U4B5</accession>
<reference evidence="2" key="1">
    <citation type="submission" date="2016-11" db="UniProtKB">
        <authorList>
            <consortium name="WormBaseParasite"/>
        </authorList>
    </citation>
    <scope>IDENTIFICATION</scope>
    <source>
        <strain evidence="2">KR3021</strain>
    </source>
</reference>
<evidence type="ECO:0000313" key="1">
    <source>
        <dbReference type="Proteomes" id="UP000095286"/>
    </source>
</evidence>